<evidence type="ECO:0000256" key="6">
    <source>
        <dbReference type="ARBA" id="ARBA00022499"/>
    </source>
</evidence>
<keyword evidence="6" id="KW-1017">Isopeptide bond</keyword>
<keyword evidence="11 15" id="KW-1133">Transmembrane helix</keyword>
<evidence type="ECO:0000256" key="11">
    <source>
        <dbReference type="ARBA" id="ARBA00022989"/>
    </source>
</evidence>
<keyword evidence="10" id="KW-0832">Ubl conjugation</keyword>
<keyword evidence="9" id="KW-0256">Endoplasmic reticulum</keyword>
<evidence type="ECO:0000256" key="15">
    <source>
        <dbReference type="SAM" id="Phobius"/>
    </source>
</evidence>
<dbReference type="InterPro" id="IPR008855">
    <property type="entry name" value="TRAP-delta"/>
</dbReference>
<keyword evidence="7 15" id="KW-0812">Transmembrane</keyword>
<proteinExistence type="evidence at transcript level"/>
<evidence type="ECO:0000256" key="12">
    <source>
        <dbReference type="ARBA" id="ARBA00023136"/>
    </source>
</evidence>
<comment type="similarity">
    <text evidence="3">Belongs to the TRAP-delta family.</text>
</comment>
<evidence type="ECO:0000256" key="14">
    <source>
        <dbReference type="ARBA" id="ARBA00031791"/>
    </source>
</evidence>
<evidence type="ECO:0000256" key="7">
    <source>
        <dbReference type="ARBA" id="ARBA00022692"/>
    </source>
</evidence>
<comment type="function">
    <text evidence="1">TRAP proteins are part of a complex whose function is to bind calcium to the ER membrane and thereby regulate the retention of ER resident proteins.</text>
</comment>
<feature type="chain" id="PRO_5004380235" description="Translocon-associated protein subunit delta" evidence="16">
    <location>
        <begin position="27"/>
        <end position="176"/>
    </location>
</feature>
<evidence type="ECO:0000256" key="13">
    <source>
        <dbReference type="ARBA" id="ARBA00023157"/>
    </source>
</evidence>
<evidence type="ECO:0000256" key="4">
    <source>
        <dbReference type="ARBA" id="ARBA00011819"/>
    </source>
</evidence>
<evidence type="ECO:0000256" key="2">
    <source>
        <dbReference type="ARBA" id="ARBA00004115"/>
    </source>
</evidence>
<keyword evidence="12 15" id="KW-0472">Membrane</keyword>
<reference evidence="17" key="1">
    <citation type="submission" date="2013-03" db="EMBL/GenBank/DDBJ databases">
        <title>Immune-Related transcriptome of Coptotermes formosanus Shiraki workers: the defense mechanism.</title>
        <authorList>
            <person name="Hussain A."/>
            <person name="Li Y.F."/>
            <person name="Wen S.Y."/>
        </authorList>
    </citation>
    <scope>NUCLEOTIDE SEQUENCE</scope>
</reference>
<dbReference type="PANTHER" id="PTHR12731:SF1">
    <property type="entry name" value="TRANSLOCON-ASSOCIATED PROTEIN SUBUNIT DELTA"/>
    <property type="match status" value="1"/>
</dbReference>
<dbReference type="EMBL" id="KC740893">
    <property type="protein sequence ID" value="AGM32717.1"/>
    <property type="molecule type" value="mRNA"/>
</dbReference>
<evidence type="ECO:0000313" key="17">
    <source>
        <dbReference type="EMBL" id="AGM32717.1"/>
    </source>
</evidence>
<dbReference type="AlphaFoldDB" id="R4V1Y3"/>
<evidence type="ECO:0000256" key="16">
    <source>
        <dbReference type="SAM" id="SignalP"/>
    </source>
</evidence>
<comment type="subcellular location">
    <subcellularLocation>
        <location evidence="2">Endoplasmic reticulum membrane</location>
        <topology evidence="2">Single-pass type I membrane protein</topology>
    </subcellularLocation>
</comment>
<evidence type="ECO:0000256" key="10">
    <source>
        <dbReference type="ARBA" id="ARBA00022843"/>
    </source>
</evidence>
<evidence type="ECO:0000256" key="1">
    <source>
        <dbReference type="ARBA" id="ARBA00002838"/>
    </source>
</evidence>
<evidence type="ECO:0000256" key="9">
    <source>
        <dbReference type="ARBA" id="ARBA00022824"/>
    </source>
</evidence>
<accession>R4V1Y3</accession>
<feature type="signal peptide" evidence="16">
    <location>
        <begin position="1"/>
        <end position="26"/>
    </location>
</feature>
<evidence type="ECO:0000256" key="8">
    <source>
        <dbReference type="ARBA" id="ARBA00022729"/>
    </source>
</evidence>
<evidence type="ECO:0000256" key="3">
    <source>
        <dbReference type="ARBA" id="ARBA00009294"/>
    </source>
</evidence>
<dbReference type="GO" id="GO:0005789">
    <property type="term" value="C:endoplasmic reticulum membrane"/>
    <property type="evidence" value="ECO:0007669"/>
    <property type="project" value="UniProtKB-SubCell"/>
</dbReference>
<sequence>MGIVKMVNGKMFVVVGYLLLFTYVSADVCTKPEVTASAYTTQDATVLTSIAFVAELTLKCGNHVTGLPLYAEINGRTLPAARIGDDNNYQVSWTEDVKKARSGDYSVNLYDEEGYAALRKAIRSGEDSSSVKSLVTVVVNYPGAYQGPWVNSEFMAAILSVLVWYLAFSARSKLLA</sequence>
<keyword evidence="13" id="KW-1015">Disulfide bond</keyword>
<name>R4V1Y3_COPFO</name>
<keyword evidence="8 16" id="KW-0732">Signal</keyword>
<comment type="subunit">
    <text evidence="4">Heterotetramer of TRAP-alpha, TRAP-beta, TRAP-delta and TRAP-gamma.</text>
</comment>
<feature type="transmembrane region" description="Helical" evidence="15">
    <location>
        <begin position="149"/>
        <end position="168"/>
    </location>
</feature>
<organism evidence="17">
    <name type="scientific">Coptotermes formosanus</name>
    <name type="common">Formosan subterranean termite</name>
    <dbReference type="NCBI Taxonomy" id="36987"/>
    <lineage>
        <taxon>Eukaryota</taxon>
        <taxon>Metazoa</taxon>
        <taxon>Ecdysozoa</taxon>
        <taxon>Arthropoda</taxon>
        <taxon>Hexapoda</taxon>
        <taxon>Insecta</taxon>
        <taxon>Pterygota</taxon>
        <taxon>Neoptera</taxon>
        <taxon>Polyneoptera</taxon>
        <taxon>Dictyoptera</taxon>
        <taxon>Blattodea</taxon>
        <taxon>Blattoidea</taxon>
        <taxon>Termitoidae</taxon>
        <taxon>Rhinotermitidae</taxon>
        <taxon>Coptotermes</taxon>
    </lineage>
</organism>
<dbReference type="PANTHER" id="PTHR12731">
    <property type="entry name" value="TRANSLOCON-ASSOCIATED PROTEIN, DELTA SUBUNIT"/>
    <property type="match status" value="1"/>
</dbReference>
<dbReference type="Pfam" id="PF05404">
    <property type="entry name" value="TRAP-delta"/>
    <property type="match status" value="1"/>
</dbReference>
<protein>
    <recommendedName>
        <fullName evidence="5">Translocon-associated protein subunit delta</fullName>
    </recommendedName>
    <alternativeName>
        <fullName evidence="14">Signal sequence receptor subunit delta</fullName>
    </alternativeName>
</protein>
<evidence type="ECO:0000256" key="5">
    <source>
        <dbReference type="ARBA" id="ARBA00014387"/>
    </source>
</evidence>